<keyword evidence="1" id="KW-1133">Transmembrane helix</keyword>
<accession>A0A1G1YDC7</accession>
<dbReference type="EMBL" id="MHIL01000031">
    <property type="protein sequence ID" value="OGY50358.1"/>
    <property type="molecule type" value="Genomic_DNA"/>
</dbReference>
<organism evidence="2 3">
    <name type="scientific">Candidatus Buchananbacteria bacterium RIFCSPHIGHO2_02_FULL_56_16</name>
    <dbReference type="NCBI Taxonomy" id="1797542"/>
    <lineage>
        <taxon>Bacteria</taxon>
        <taxon>Candidatus Buchananiibacteriota</taxon>
    </lineage>
</organism>
<evidence type="ECO:0008006" key="4">
    <source>
        <dbReference type="Google" id="ProtNLM"/>
    </source>
</evidence>
<evidence type="ECO:0000313" key="2">
    <source>
        <dbReference type="EMBL" id="OGY50358.1"/>
    </source>
</evidence>
<name>A0A1G1YDC7_9BACT</name>
<keyword evidence="1" id="KW-0812">Transmembrane</keyword>
<evidence type="ECO:0000256" key="1">
    <source>
        <dbReference type="SAM" id="Phobius"/>
    </source>
</evidence>
<sequence length="112" mass="12639">MKLKFPRPNIAHIIWSIRYFYILILLMVIVVIFFLGMFIYQNFYLTITRAQTIVILKQEVAPDTINLNKIEAVLGKINQKTAAEGAVDWTTLNDPFGPLPGQPAAAPPPLID</sequence>
<reference evidence="2 3" key="1">
    <citation type="journal article" date="2016" name="Nat. Commun.">
        <title>Thousands of microbial genomes shed light on interconnected biogeochemical processes in an aquifer system.</title>
        <authorList>
            <person name="Anantharaman K."/>
            <person name="Brown C.T."/>
            <person name="Hug L.A."/>
            <person name="Sharon I."/>
            <person name="Castelle C.J."/>
            <person name="Probst A.J."/>
            <person name="Thomas B.C."/>
            <person name="Singh A."/>
            <person name="Wilkins M.J."/>
            <person name="Karaoz U."/>
            <person name="Brodie E.L."/>
            <person name="Williams K.H."/>
            <person name="Hubbard S.S."/>
            <person name="Banfield J.F."/>
        </authorList>
    </citation>
    <scope>NUCLEOTIDE SEQUENCE [LARGE SCALE GENOMIC DNA]</scope>
</reference>
<dbReference type="STRING" id="1797542.A3J59_01155"/>
<gene>
    <name evidence="2" type="ORF">A3J59_01155</name>
</gene>
<dbReference type="Proteomes" id="UP000177310">
    <property type="component" value="Unassembled WGS sequence"/>
</dbReference>
<keyword evidence="1" id="KW-0472">Membrane</keyword>
<proteinExistence type="predicted"/>
<evidence type="ECO:0000313" key="3">
    <source>
        <dbReference type="Proteomes" id="UP000177310"/>
    </source>
</evidence>
<dbReference type="AlphaFoldDB" id="A0A1G1YDC7"/>
<protein>
    <recommendedName>
        <fullName evidence="4">Polysaccharide chain length determinant N-terminal domain-containing protein</fullName>
    </recommendedName>
</protein>
<comment type="caution">
    <text evidence="2">The sequence shown here is derived from an EMBL/GenBank/DDBJ whole genome shotgun (WGS) entry which is preliminary data.</text>
</comment>
<feature type="transmembrane region" description="Helical" evidence="1">
    <location>
        <begin position="20"/>
        <end position="40"/>
    </location>
</feature>